<dbReference type="AlphaFoldDB" id="A0AA38HCL1"/>
<feature type="compositionally biased region" description="Low complexity" evidence="1">
    <location>
        <begin position="277"/>
        <end position="315"/>
    </location>
</feature>
<dbReference type="GeneID" id="77727967"/>
<protein>
    <submittedName>
        <fullName evidence="2">Uncharacterized protein</fullName>
    </submittedName>
</protein>
<dbReference type="EMBL" id="JAKWFO010000005">
    <property type="protein sequence ID" value="KAI9636459.1"/>
    <property type="molecule type" value="Genomic_DNA"/>
</dbReference>
<evidence type="ECO:0000313" key="3">
    <source>
        <dbReference type="Proteomes" id="UP001164286"/>
    </source>
</evidence>
<feature type="compositionally biased region" description="Low complexity" evidence="1">
    <location>
        <begin position="96"/>
        <end position="115"/>
    </location>
</feature>
<accession>A0AA38HCL1</accession>
<keyword evidence="3" id="KW-1185">Reference proteome</keyword>
<proteinExistence type="predicted"/>
<feature type="region of interest" description="Disordered" evidence="1">
    <location>
        <begin position="371"/>
        <end position="395"/>
    </location>
</feature>
<feature type="compositionally biased region" description="Basic and acidic residues" evidence="1">
    <location>
        <begin position="383"/>
        <end position="395"/>
    </location>
</feature>
<feature type="compositionally biased region" description="Polar residues" evidence="1">
    <location>
        <begin position="81"/>
        <end position="95"/>
    </location>
</feature>
<feature type="compositionally biased region" description="Polar residues" evidence="1">
    <location>
        <begin position="21"/>
        <end position="40"/>
    </location>
</feature>
<reference evidence="2" key="1">
    <citation type="journal article" date="2022" name="G3 (Bethesda)">
        <title>High quality genome of the basidiomycete yeast Dioszegia hungarica PDD-24b-2 isolated from cloud water.</title>
        <authorList>
            <person name="Jarrige D."/>
            <person name="Haridas S."/>
            <person name="Bleykasten-Grosshans C."/>
            <person name="Joly M."/>
            <person name="Nadalig T."/>
            <person name="Sancelme M."/>
            <person name="Vuilleumier S."/>
            <person name="Grigoriev I.V."/>
            <person name="Amato P."/>
            <person name="Bringel F."/>
        </authorList>
    </citation>
    <scope>NUCLEOTIDE SEQUENCE</scope>
    <source>
        <strain evidence="2">PDD-24b-2</strain>
    </source>
</reference>
<sequence length="395" mass="40481">MEQQAARQAGFGESIPMQRRLPSQSTDQLGSYHSNGSASHPISYPPPAAPNQHRAARTAQLPPSAISSASTPHLLLDRSPTKSSLSASISDNSYRAGTASTAGTLPSSSSSSAGSILTYPLSPTSSAQYPWSEADWHHPDYASERGVPPSSKKEGGLKGWLKSKSSKDKGKGKEVVNKPVKEEKPVFVGGGRGGAQNRRKPSAQTSAKKSSPLVPIPESHDPVAPRPGASHSATSPLVTFTPDVQEALETLSPKPKFVGGGRGGVQNRSAKEVLLPGRASGSGKSSLSGSSDAGSSRRSFMSMGSSMREGSIGSGADAAGKKQFVGGGRGGVQNRRPKDMAGGGGLSKKQSLAVLADKGLLAGIGVSSFTVTSSEGTDIGEGEGSRNRGLGAERD</sequence>
<feature type="compositionally biased region" description="Basic and acidic residues" evidence="1">
    <location>
        <begin position="134"/>
        <end position="143"/>
    </location>
</feature>
<comment type="caution">
    <text evidence="2">The sequence shown here is derived from an EMBL/GenBank/DDBJ whole genome shotgun (WGS) entry which is preliminary data.</text>
</comment>
<gene>
    <name evidence="2" type="ORF">MKK02DRAFT_33657</name>
</gene>
<feature type="region of interest" description="Disordered" evidence="1">
    <location>
        <begin position="1"/>
        <end position="236"/>
    </location>
</feature>
<dbReference type="RefSeq" id="XP_052946236.1">
    <property type="nucleotide sequence ID" value="XM_053088762.1"/>
</dbReference>
<feature type="region of interest" description="Disordered" evidence="1">
    <location>
        <begin position="248"/>
        <end position="347"/>
    </location>
</feature>
<evidence type="ECO:0000313" key="2">
    <source>
        <dbReference type="EMBL" id="KAI9636459.1"/>
    </source>
</evidence>
<dbReference type="Proteomes" id="UP001164286">
    <property type="component" value="Unassembled WGS sequence"/>
</dbReference>
<feature type="compositionally biased region" description="Basic and acidic residues" evidence="1">
    <location>
        <begin position="165"/>
        <end position="185"/>
    </location>
</feature>
<evidence type="ECO:0000256" key="1">
    <source>
        <dbReference type="SAM" id="MobiDB-lite"/>
    </source>
</evidence>
<organism evidence="2 3">
    <name type="scientific">Dioszegia hungarica</name>
    <dbReference type="NCBI Taxonomy" id="4972"/>
    <lineage>
        <taxon>Eukaryota</taxon>
        <taxon>Fungi</taxon>
        <taxon>Dikarya</taxon>
        <taxon>Basidiomycota</taxon>
        <taxon>Agaricomycotina</taxon>
        <taxon>Tremellomycetes</taxon>
        <taxon>Tremellales</taxon>
        <taxon>Bulleribasidiaceae</taxon>
        <taxon>Dioszegia</taxon>
    </lineage>
</organism>
<name>A0AA38HCL1_9TREE</name>